<sequence length="807" mass="90944">MNYIGEHLFPGQLGHFLVVLSLIASLIATIAYFKSAQAVVPDEAASWKRIGRIAFIIDFASVVVVFALIFFIIWNHWFEYYYAYNHSDVSLEPKYLISSIWEGQEGSFMLWTVWHGVIGMILMKTSKKWEAPVMTVISFAQLCLATMVLGVYIFDLKIGSTPFLLTRDQFQDAPIFQRADYLSLQSMQDGRGLNQLLQNYWMVIHPPILFLGFASTIVPFAYAIAGLWKKDFGGWIKDALPWNLFSAGILGLGIMMGAKWAYESLTFGGYWAWDPVENASLVPWLILVAGIHTQLVYNSTGHSLRPTYFFFILTFILILYSTYLTRSGDLQDTSVHAFTGSGMNWQLRLFVAAFSIPALLLYIKRYKLIPSIRKEESTYSREFWMFIGSLVLFLSGMFIITATSLPVINKIFGTNFVVGEDREFSYNRIQVFVAVILGLLTACTQYFKYKNTAKKEFGKKILVPTVVALLASVAISIWGGVDYDKYGLGFLIAIHLAIFANTYAVVANAAYIRIGLKGKLKAAGASVAHIGFGLMLAGMLISSSKTSVLSNNFLNPLNFGPEAKEKGVENMTLYQGVKMDMGKYWVTYVKDSSTVKDKKIFFFVDFESKDGKEKFTLKPDLIKNTKGQEQYSNNPDAKHYLHRDVFSYISYADKMVEGPDTAQFKSHIVKVGDTIFYSGGLMKFDSVTVNPNNEKHKFTSNDTAVMANFTLITGDQRKLGAFPVFYLEDSQPRYVIDTVFAQGMAVAMGPSDKEGYFNIGVKESSRMVPFVGLKVLQFPFINLVWIGTVIMVIGFVMSMFWRIRLLK</sequence>
<dbReference type="RefSeq" id="WP_130540706.1">
    <property type="nucleotide sequence ID" value="NZ_CP042431.1"/>
</dbReference>
<proteinExistence type="inferred from homology"/>
<protein>
    <submittedName>
        <fullName evidence="6">Cytochrome c-type biogenesis protein CcmF</fullName>
    </submittedName>
</protein>
<dbReference type="Proteomes" id="UP000293874">
    <property type="component" value="Unassembled WGS sequence"/>
</dbReference>
<gene>
    <name evidence="6" type="ORF">EV199_2290</name>
</gene>
<dbReference type="GO" id="GO:0017004">
    <property type="term" value="P:cytochrome complex assembly"/>
    <property type="evidence" value="ECO:0007669"/>
    <property type="project" value="UniProtKB-KW"/>
</dbReference>
<dbReference type="PANTHER" id="PTHR43653:SF1">
    <property type="entry name" value="CYTOCHROME C-TYPE BIOGENESIS PROTEIN CCMF"/>
    <property type="match status" value="1"/>
</dbReference>
<feature type="transmembrane region" description="Helical" evidence="3">
    <location>
        <begin position="281"/>
        <end position="300"/>
    </location>
</feature>
<dbReference type="InterPro" id="IPR032523">
    <property type="entry name" value="CcmF_C"/>
</dbReference>
<evidence type="ECO:0000313" key="6">
    <source>
        <dbReference type="EMBL" id="RZS76405.1"/>
    </source>
</evidence>
<dbReference type="Pfam" id="PF16327">
    <property type="entry name" value="CcmF_C"/>
    <property type="match status" value="1"/>
</dbReference>
<feature type="transmembrane region" description="Helical" evidence="3">
    <location>
        <begin position="345"/>
        <end position="363"/>
    </location>
</feature>
<feature type="transmembrane region" description="Helical" evidence="3">
    <location>
        <begin position="135"/>
        <end position="154"/>
    </location>
</feature>
<keyword evidence="2" id="KW-0201">Cytochrome c-type biogenesis</keyword>
<keyword evidence="7" id="KW-1185">Reference proteome</keyword>
<feature type="transmembrane region" description="Helical" evidence="3">
    <location>
        <begin position="12"/>
        <end position="33"/>
    </location>
</feature>
<dbReference type="GO" id="GO:0015232">
    <property type="term" value="F:heme transmembrane transporter activity"/>
    <property type="evidence" value="ECO:0007669"/>
    <property type="project" value="InterPro"/>
</dbReference>
<feature type="transmembrane region" description="Helical" evidence="3">
    <location>
        <begin position="487"/>
        <end position="510"/>
    </location>
</feature>
<dbReference type="GO" id="GO:0016020">
    <property type="term" value="C:membrane"/>
    <property type="evidence" value="ECO:0007669"/>
    <property type="project" value="InterPro"/>
</dbReference>
<keyword evidence="3" id="KW-0472">Membrane</keyword>
<feature type="transmembrane region" description="Helical" evidence="3">
    <location>
        <begin position="53"/>
        <end position="74"/>
    </location>
</feature>
<dbReference type="GO" id="GO:0020037">
    <property type="term" value="F:heme binding"/>
    <property type="evidence" value="ECO:0007669"/>
    <property type="project" value="InterPro"/>
</dbReference>
<feature type="transmembrane region" description="Helical" evidence="3">
    <location>
        <begin position="461"/>
        <end position="481"/>
    </location>
</feature>
<comment type="caution">
    <text evidence="6">The sequence shown here is derived from an EMBL/GenBank/DDBJ whole genome shotgun (WGS) entry which is preliminary data.</text>
</comment>
<evidence type="ECO:0000259" key="4">
    <source>
        <dbReference type="Pfam" id="PF01578"/>
    </source>
</evidence>
<evidence type="ECO:0000256" key="3">
    <source>
        <dbReference type="SAM" id="Phobius"/>
    </source>
</evidence>
<feature type="transmembrane region" description="Helical" evidence="3">
    <location>
        <begin position="208"/>
        <end position="228"/>
    </location>
</feature>
<dbReference type="PANTHER" id="PTHR43653">
    <property type="entry name" value="CYTOCHROME C ASSEMBLY PROTEIN-RELATED"/>
    <property type="match status" value="1"/>
</dbReference>
<reference evidence="6 7" key="1">
    <citation type="submission" date="2019-02" db="EMBL/GenBank/DDBJ databases">
        <title>Genomic Encyclopedia of Type Strains, Phase IV (KMG-IV): sequencing the most valuable type-strain genomes for metagenomic binning, comparative biology and taxonomic classification.</title>
        <authorList>
            <person name="Goeker M."/>
        </authorList>
    </citation>
    <scope>NUCLEOTIDE SEQUENCE [LARGE SCALE GENOMIC DNA]</scope>
    <source>
        <strain evidence="6 7">DSM 18116</strain>
    </source>
</reference>
<dbReference type="EMBL" id="SGXA01000001">
    <property type="protein sequence ID" value="RZS76405.1"/>
    <property type="molecule type" value="Genomic_DNA"/>
</dbReference>
<dbReference type="InterPro" id="IPR002541">
    <property type="entry name" value="Cyt_c_assembly"/>
</dbReference>
<feature type="transmembrane region" description="Helical" evidence="3">
    <location>
        <begin position="307"/>
        <end position="325"/>
    </location>
</feature>
<feature type="transmembrane region" description="Helical" evidence="3">
    <location>
        <begin position="780"/>
        <end position="801"/>
    </location>
</feature>
<name>A0A4Q7N5R6_9BACT</name>
<dbReference type="PRINTS" id="PR01410">
    <property type="entry name" value="CCBIOGENESIS"/>
</dbReference>
<evidence type="ECO:0000313" key="7">
    <source>
        <dbReference type="Proteomes" id="UP000293874"/>
    </source>
</evidence>
<dbReference type="AlphaFoldDB" id="A0A4Q7N5R6"/>
<keyword evidence="3" id="KW-0812">Transmembrane</keyword>
<dbReference type="Pfam" id="PF01578">
    <property type="entry name" value="Cytochrom_C_asm"/>
    <property type="match status" value="1"/>
</dbReference>
<feature type="transmembrane region" description="Helical" evidence="3">
    <location>
        <begin position="522"/>
        <end position="541"/>
    </location>
</feature>
<feature type="transmembrane region" description="Helical" evidence="3">
    <location>
        <begin position="428"/>
        <end position="449"/>
    </location>
</feature>
<evidence type="ECO:0000256" key="2">
    <source>
        <dbReference type="ARBA" id="ARBA00022748"/>
    </source>
</evidence>
<dbReference type="OrthoDB" id="9761451at2"/>
<evidence type="ECO:0000256" key="1">
    <source>
        <dbReference type="ARBA" id="ARBA00009186"/>
    </source>
</evidence>
<feature type="domain" description="Cytochrome c assembly protein" evidence="4">
    <location>
        <begin position="105"/>
        <end position="327"/>
    </location>
</feature>
<dbReference type="InterPro" id="IPR003567">
    <property type="entry name" value="Cyt_c_biogenesis"/>
</dbReference>
<feature type="transmembrane region" description="Helical" evidence="3">
    <location>
        <begin position="383"/>
        <end position="408"/>
    </location>
</feature>
<accession>A0A4Q7N5R6</accession>
<comment type="similarity">
    <text evidence="1">Belongs to the CcmF/CycK/Ccl1/NrfE/CcsA family.</text>
</comment>
<feature type="transmembrane region" description="Helical" evidence="3">
    <location>
        <begin position="240"/>
        <end position="261"/>
    </location>
</feature>
<keyword evidence="3" id="KW-1133">Transmembrane helix</keyword>
<organism evidence="6 7">
    <name type="scientific">Pseudobacter ginsenosidimutans</name>
    <dbReference type="NCBI Taxonomy" id="661488"/>
    <lineage>
        <taxon>Bacteria</taxon>
        <taxon>Pseudomonadati</taxon>
        <taxon>Bacteroidota</taxon>
        <taxon>Chitinophagia</taxon>
        <taxon>Chitinophagales</taxon>
        <taxon>Chitinophagaceae</taxon>
        <taxon>Pseudobacter</taxon>
    </lineage>
</organism>
<evidence type="ECO:0000259" key="5">
    <source>
        <dbReference type="Pfam" id="PF16327"/>
    </source>
</evidence>
<feature type="domain" description="Cytochrome c-type biogenesis protein CcmF C-terminal" evidence="5">
    <location>
        <begin position="357"/>
        <end position="544"/>
    </location>
</feature>